<gene>
    <name evidence="2" type="ORF">DBV05_g12707</name>
</gene>
<feature type="signal peptide" evidence="1">
    <location>
        <begin position="1"/>
        <end position="17"/>
    </location>
</feature>
<reference evidence="2 3" key="1">
    <citation type="journal article" date="2019" name="Sci. Rep.">
        <title>A multi-omics analysis of the grapevine pathogen Lasiodiplodia theobromae reveals that temperature affects the expression of virulence- and pathogenicity-related genes.</title>
        <authorList>
            <person name="Felix C."/>
            <person name="Meneses R."/>
            <person name="Goncalves M.F.M."/>
            <person name="Tilleman L."/>
            <person name="Duarte A.S."/>
            <person name="Jorrin-Novo J.V."/>
            <person name="Van de Peer Y."/>
            <person name="Deforce D."/>
            <person name="Van Nieuwerburgh F."/>
            <person name="Esteves A.C."/>
            <person name="Alves A."/>
        </authorList>
    </citation>
    <scope>NUCLEOTIDE SEQUENCE [LARGE SCALE GENOMIC DNA]</scope>
    <source>
        <strain evidence="2 3">LA-SOL3</strain>
    </source>
</reference>
<dbReference type="AlphaFoldDB" id="A0A5N5CTF1"/>
<protein>
    <submittedName>
        <fullName evidence="2">Uncharacterized protein</fullName>
    </submittedName>
</protein>
<proteinExistence type="predicted"/>
<comment type="caution">
    <text evidence="2">The sequence shown here is derived from an EMBL/GenBank/DDBJ whole genome shotgun (WGS) entry which is preliminary data.</text>
</comment>
<sequence length="55" mass="6124">MKVSTLLAIAAAAAVSAAPLAPRADEVAEPEKFLLKLSETEERWVTEEEKWELKR</sequence>
<keyword evidence="1" id="KW-0732">Signal</keyword>
<accession>A0A5N5CTF1</accession>
<dbReference type="Proteomes" id="UP000325902">
    <property type="component" value="Unassembled WGS sequence"/>
</dbReference>
<evidence type="ECO:0000313" key="2">
    <source>
        <dbReference type="EMBL" id="KAB2568614.1"/>
    </source>
</evidence>
<name>A0A5N5CTF1_9PEZI</name>
<feature type="non-terminal residue" evidence="2">
    <location>
        <position position="55"/>
    </location>
</feature>
<evidence type="ECO:0000313" key="3">
    <source>
        <dbReference type="Proteomes" id="UP000325902"/>
    </source>
</evidence>
<organism evidence="2 3">
    <name type="scientific">Lasiodiplodia theobromae</name>
    <dbReference type="NCBI Taxonomy" id="45133"/>
    <lineage>
        <taxon>Eukaryota</taxon>
        <taxon>Fungi</taxon>
        <taxon>Dikarya</taxon>
        <taxon>Ascomycota</taxon>
        <taxon>Pezizomycotina</taxon>
        <taxon>Dothideomycetes</taxon>
        <taxon>Dothideomycetes incertae sedis</taxon>
        <taxon>Botryosphaeriales</taxon>
        <taxon>Botryosphaeriaceae</taxon>
        <taxon>Lasiodiplodia</taxon>
    </lineage>
</organism>
<keyword evidence="3" id="KW-1185">Reference proteome</keyword>
<feature type="chain" id="PRO_5024883654" evidence="1">
    <location>
        <begin position="18"/>
        <end position="55"/>
    </location>
</feature>
<evidence type="ECO:0000256" key="1">
    <source>
        <dbReference type="SAM" id="SignalP"/>
    </source>
</evidence>
<dbReference type="EMBL" id="VCHE01000331">
    <property type="protein sequence ID" value="KAB2568614.1"/>
    <property type="molecule type" value="Genomic_DNA"/>
</dbReference>